<dbReference type="GO" id="GO:0005960">
    <property type="term" value="C:glycine cleavage complex"/>
    <property type="evidence" value="ECO:0007669"/>
    <property type="project" value="UniProtKB-UniRule"/>
</dbReference>
<keyword evidence="2 4" id="KW-0450">Lipoyl</keyword>
<dbReference type="GO" id="GO:0005739">
    <property type="term" value="C:mitochondrion"/>
    <property type="evidence" value="ECO:0007669"/>
    <property type="project" value="UniProtKB-SubCell"/>
</dbReference>
<dbReference type="GO" id="GO:0009249">
    <property type="term" value="P:protein lipoylation"/>
    <property type="evidence" value="ECO:0007669"/>
    <property type="project" value="TreeGrafter"/>
</dbReference>
<dbReference type="SUPFAM" id="SSF51230">
    <property type="entry name" value="Single hybrid motif"/>
    <property type="match status" value="1"/>
</dbReference>
<organism evidence="7 8">
    <name type="scientific">Ostreobium quekettii</name>
    <dbReference type="NCBI Taxonomy" id="121088"/>
    <lineage>
        <taxon>Eukaryota</taxon>
        <taxon>Viridiplantae</taxon>
        <taxon>Chlorophyta</taxon>
        <taxon>core chlorophytes</taxon>
        <taxon>Ulvophyceae</taxon>
        <taxon>TCBD clade</taxon>
        <taxon>Bryopsidales</taxon>
        <taxon>Ostreobineae</taxon>
        <taxon>Ostreobiaceae</taxon>
        <taxon>Ostreobium</taxon>
    </lineage>
</organism>
<feature type="modified residue" description="N6-lipoyllysine" evidence="4">
    <location>
        <position position="97"/>
    </location>
</feature>
<comment type="subunit">
    <text evidence="5">The glycine cleavage system is composed of four proteins: P, T, L and H.</text>
</comment>
<dbReference type="EMBL" id="CAJHUC010002331">
    <property type="protein sequence ID" value="CAD7703623.1"/>
    <property type="molecule type" value="Genomic_DNA"/>
</dbReference>
<dbReference type="InterPro" id="IPR002930">
    <property type="entry name" value="GCV_H"/>
</dbReference>
<feature type="domain" description="Lipoyl-binding" evidence="6">
    <location>
        <begin position="56"/>
        <end position="138"/>
    </location>
</feature>
<dbReference type="InterPro" id="IPR003016">
    <property type="entry name" value="2-oxoA_DH_lipoyl-BS"/>
</dbReference>
<proteinExistence type="inferred from homology"/>
<keyword evidence="8" id="KW-1185">Reference proteome</keyword>
<dbReference type="Proteomes" id="UP000708148">
    <property type="component" value="Unassembled WGS sequence"/>
</dbReference>
<evidence type="ECO:0000256" key="5">
    <source>
        <dbReference type="RuleBase" id="RU364055"/>
    </source>
</evidence>
<comment type="similarity">
    <text evidence="1 5">Belongs to the GcvH family.</text>
</comment>
<dbReference type="InterPro" id="IPR033753">
    <property type="entry name" value="GCV_H/Fam206"/>
</dbReference>
<dbReference type="AlphaFoldDB" id="A0A8S1J8I9"/>
<name>A0A8S1J8I9_9CHLO</name>
<dbReference type="OrthoDB" id="10264154at2759"/>
<keyword evidence="5" id="KW-0496">Mitochondrion</keyword>
<dbReference type="PROSITE" id="PS50968">
    <property type="entry name" value="BIOTINYL_LIPOYL"/>
    <property type="match status" value="1"/>
</dbReference>
<dbReference type="CDD" id="cd06848">
    <property type="entry name" value="GCS_H"/>
    <property type="match status" value="1"/>
</dbReference>
<comment type="caution">
    <text evidence="7">The sequence shown here is derived from an EMBL/GenBank/DDBJ whole genome shotgun (WGS) entry which is preliminary data.</text>
</comment>
<dbReference type="InterPro" id="IPR011053">
    <property type="entry name" value="Single_hybrid_motif"/>
</dbReference>
<evidence type="ECO:0000256" key="2">
    <source>
        <dbReference type="ARBA" id="ARBA00022823"/>
    </source>
</evidence>
<evidence type="ECO:0000313" key="8">
    <source>
        <dbReference type="Proteomes" id="UP000708148"/>
    </source>
</evidence>
<protein>
    <recommendedName>
        <fullName evidence="5">Glycine cleavage system H protein</fullName>
    </recommendedName>
</protein>
<evidence type="ECO:0000256" key="1">
    <source>
        <dbReference type="ARBA" id="ARBA00009249"/>
    </source>
</evidence>
<dbReference type="HAMAP" id="MF_00272">
    <property type="entry name" value="GcvH"/>
    <property type="match status" value="1"/>
</dbReference>
<keyword evidence="3 5" id="KW-0809">Transit peptide</keyword>
<accession>A0A8S1J8I9</accession>
<dbReference type="PROSITE" id="PS00189">
    <property type="entry name" value="LIPOYL"/>
    <property type="match status" value="1"/>
</dbReference>
<comment type="cofactor">
    <cofactor evidence="5">
        <name>(R)-lipoate</name>
        <dbReference type="ChEBI" id="CHEBI:83088"/>
    </cofactor>
    <text evidence="5">Binds 1 lipoyl cofactor covalently.</text>
</comment>
<evidence type="ECO:0000256" key="4">
    <source>
        <dbReference type="PIRSR" id="PIRSR617453-50"/>
    </source>
</evidence>
<dbReference type="InterPro" id="IPR017453">
    <property type="entry name" value="GCV_H_sub"/>
</dbReference>
<dbReference type="PANTHER" id="PTHR11715:SF3">
    <property type="entry name" value="GLYCINE CLEAVAGE SYSTEM H PROTEIN-RELATED"/>
    <property type="match status" value="1"/>
</dbReference>
<gene>
    <name evidence="7" type="ORF">OSTQU699_LOCUS8980</name>
</gene>
<comment type="function">
    <text evidence="5">The H protein shuttles the methylamine group of glycine from the P protein to the T protein.</text>
</comment>
<dbReference type="NCBIfam" id="TIGR00527">
    <property type="entry name" value="gcvH"/>
    <property type="match status" value="1"/>
</dbReference>
<sequence>MALRRLAAEFGRRYGASLDGRLPGDLCYSFARAFASAKEGMKFAESHEWALADGKNATVGISDHAQAQLGDIVFVELPEVGASVAKGEPFGVVESVKAASDVYSPVSGKVVECNTALTENPGMVNKSPEDDGWLVKVELSNPAEMDGLLDSKAYDALNQE</sequence>
<dbReference type="Pfam" id="PF01597">
    <property type="entry name" value="GCV_H"/>
    <property type="match status" value="1"/>
</dbReference>
<evidence type="ECO:0000256" key="3">
    <source>
        <dbReference type="ARBA" id="ARBA00022946"/>
    </source>
</evidence>
<reference evidence="7" key="1">
    <citation type="submission" date="2020-12" db="EMBL/GenBank/DDBJ databases">
        <authorList>
            <person name="Iha C."/>
        </authorList>
    </citation>
    <scope>NUCLEOTIDE SEQUENCE</scope>
</reference>
<dbReference type="InterPro" id="IPR000089">
    <property type="entry name" value="Biotin_lipoyl"/>
</dbReference>
<evidence type="ECO:0000313" key="7">
    <source>
        <dbReference type="EMBL" id="CAD7703623.1"/>
    </source>
</evidence>
<dbReference type="NCBIfam" id="NF002270">
    <property type="entry name" value="PRK01202.1"/>
    <property type="match status" value="1"/>
</dbReference>
<evidence type="ECO:0000259" key="6">
    <source>
        <dbReference type="PROSITE" id="PS50968"/>
    </source>
</evidence>
<dbReference type="PANTHER" id="PTHR11715">
    <property type="entry name" value="GLYCINE CLEAVAGE SYSTEM H PROTEIN"/>
    <property type="match status" value="1"/>
</dbReference>
<comment type="subcellular location">
    <subcellularLocation>
        <location evidence="5">Mitochondrion</location>
    </subcellularLocation>
</comment>
<dbReference type="Gene3D" id="2.40.50.100">
    <property type="match status" value="1"/>
</dbReference>
<dbReference type="GO" id="GO:0019464">
    <property type="term" value="P:glycine decarboxylation via glycine cleavage system"/>
    <property type="evidence" value="ECO:0007669"/>
    <property type="project" value="UniProtKB-UniRule"/>
</dbReference>